<keyword evidence="3" id="KW-1185">Reference proteome</keyword>
<evidence type="ECO:0000256" key="1">
    <source>
        <dbReference type="ARBA" id="ARBA00047473"/>
    </source>
</evidence>
<proteinExistence type="predicted"/>
<dbReference type="STRING" id="210143.A0A1R3G1V0"/>
<organism evidence="2 3">
    <name type="scientific">Corchorus capsularis</name>
    <name type="common">Jute</name>
    <dbReference type="NCBI Taxonomy" id="210143"/>
    <lineage>
        <taxon>Eukaryota</taxon>
        <taxon>Viridiplantae</taxon>
        <taxon>Streptophyta</taxon>
        <taxon>Embryophyta</taxon>
        <taxon>Tracheophyta</taxon>
        <taxon>Spermatophyta</taxon>
        <taxon>Magnoliopsida</taxon>
        <taxon>eudicotyledons</taxon>
        <taxon>Gunneridae</taxon>
        <taxon>Pentapetalae</taxon>
        <taxon>rosids</taxon>
        <taxon>malvids</taxon>
        <taxon>Malvales</taxon>
        <taxon>Malvaceae</taxon>
        <taxon>Grewioideae</taxon>
        <taxon>Apeibeae</taxon>
        <taxon>Corchorus</taxon>
    </lineage>
</organism>
<protein>
    <submittedName>
        <fullName evidence="2">Uncharacterized protein</fullName>
    </submittedName>
</protein>
<dbReference type="InterPro" id="IPR028356">
    <property type="entry name" value="UDPglc_DH_euk"/>
</dbReference>
<evidence type="ECO:0000313" key="3">
    <source>
        <dbReference type="Proteomes" id="UP000188268"/>
    </source>
</evidence>
<dbReference type="PANTHER" id="PTHR11374">
    <property type="entry name" value="UDP-GLUCOSE DEHYDROGENASE/UDP-MANNAC DEHYDROGENASE"/>
    <property type="match status" value="1"/>
</dbReference>
<gene>
    <name evidence="2" type="ORF">CCACVL1_29399</name>
</gene>
<reference evidence="2 3" key="1">
    <citation type="submission" date="2013-09" db="EMBL/GenBank/DDBJ databases">
        <title>Corchorus capsularis genome sequencing.</title>
        <authorList>
            <person name="Alam M."/>
            <person name="Haque M.S."/>
            <person name="Islam M.S."/>
            <person name="Emdad E.M."/>
            <person name="Islam M.M."/>
            <person name="Ahmed B."/>
            <person name="Halim A."/>
            <person name="Hossen Q.M.M."/>
            <person name="Hossain M.Z."/>
            <person name="Ahmed R."/>
            <person name="Khan M.M."/>
            <person name="Islam R."/>
            <person name="Rashid M.M."/>
            <person name="Khan S.A."/>
            <person name="Rahman M.S."/>
            <person name="Alam M."/>
        </authorList>
    </citation>
    <scope>NUCLEOTIDE SEQUENCE [LARGE SCALE GENOMIC DNA]</scope>
    <source>
        <strain evidence="3">cv. CVL-1</strain>
        <tissue evidence="2">Whole seedling</tissue>
    </source>
</reference>
<dbReference type="Gramene" id="OMO52029">
    <property type="protein sequence ID" value="OMO52029"/>
    <property type="gene ID" value="CCACVL1_29399"/>
</dbReference>
<sequence>MAEFTSWTDNGQRVGIEDLLNLRNGRVPFCHENDEVNEAIRGSQLIFLALEKSGTHQSSAISPIQNPDAPPIDPDHLVRSLYQGTGYQHTIISNPMIPSYGRLIDDLIRPNGVVIAPKSPNADVGALVELYRGWNPEGAIISNYPSRDVEFATLAHDVIFGLQEIALSLLRALADEAGVNNDVVMAIANIDSRLLVAPNLRSPIAVAEQGIMKNLSYFAELAAATKACNNSDITRYLNLATKINKDREVDCVNIMERIMWSLRGKTIAVFGFSCKEGSDNFCDSPSLHVCESLLQIPGTNLRINNPLVKTASIIGANGCLRRGDRVRVIEDRVETCSDAHAICIFHMAQSKIMNFQDAIGTRCMQEIDFSLTSVAAEILIIIRLLQLSVSILMLLVVCQCNCDIHKTLL</sequence>
<name>A0A1R3G1V0_COCAP</name>
<dbReference type="Proteomes" id="UP000188268">
    <property type="component" value="Unassembled WGS sequence"/>
</dbReference>
<comment type="caution">
    <text evidence="2">The sequence shown here is derived from an EMBL/GenBank/DDBJ whole genome shotgun (WGS) entry which is preliminary data.</text>
</comment>
<dbReference type="Gene3D" id="3.40.50.720">
    <property type="entry name" value="NAD(P)-binding Rossmann-like Domain"/>
    <property type="match status" value="1"/>
</dbReference>
<comment type="catalytic activity">
    <reaction evidence="1">
        <text>UDP-alpha-D-glucose + 2 NAD(+) + H2O = UDP-alpha-D-glucuronate + 2 NADH + 3 H(+)</text>
        <dbReference type="Rhea" id="RHEA:23596"/>
        <dbReference type="ChEBI" id="CHEBI:15377"/>
        <dbReference type="ChEBI" id="CHEBI:15378"/>
        <dbReference type="ChEBI" id="CHEBI:57540"/>
        <dbReference type="ChEBI" id="CHEBI:57945"/>
        <dbReference type="ChEBI" id="CHEBI:58052"/>
        <dbReference type="ChEBI" id="CHEBI:58885"/>
        <dbReference type="EC" id="1.1.1.22"/>
    </reaction>
</comment>
<accession>A0A1R3G1V0</accession>
<dbReference type="EMBL" id="AWWV01015619">
    <property type="protein sequence ID" value="OMO52029.1"/>
    <property type="molecule type" value="Genomic_DNA"/>
</dbReference>
<dbReference type="SUPFAM" id="SSF52413">
    <property type="entry name" value="UDP-glucose/GDP-mannose dehydrogenase C-terminal domain"/>
    <property type="match status" value="1"/>
</dbReference>
<dbReference type="AlphaFoldDB" id="A0A1R3G1V0"/>
<dbReference type="InterPro" id="IPR036220">
    <property type="entry name" value="UDP-Glc/GDP-Man_DH_C_sf"/>
</dbReference>
<evidence type="ECO:0000313" key="2">
    <source>
        <dbReference type="EMBL" id="OMO52029.1"/>
    </source>
</evidence>
<dbReference type="GO" id="GO:0003979">
    <property type="term" value="F:UDP-glucose 6-dehydrogenase activity"/>
    <property type="evidence" value="ECO:0007669"/>
    <property type="project" value="UniProtKB-EC"/>
</dbReference>
<dbReference type="PANTHER" id="PTHR11374:SF3">
    <property type="entry name" value="UDP-GLUCOSE 6-DEHYDROGENASE"/>
    <property type="match status" value="1"/>
</dbReference>
<dbReference type="OrthoDB" id="1804168at2759"/>